<dbReference type="InterPro" id="IPR043502">
    <property type="entry name" value="DNA/RNA_pol_sf"/>
</dbReference>
<accession>A0AAD8QSQ9</accession>
<dbReference type="Pfam" id="PF00078">
    <property type="entry name" value="RVT_1"/>
    <property type="match status" value="1"/>
</dbReference>
<dbReference type="SUPFAM" id="SSF56219">
    <property type="entry name" value="DNase I-like"/>
    <property type="match status" value="1"/>
</dbReference>
<reference evidence="3" key="1">
    <citation type="submission" date="2023-07" db="EMBL/GenBank/DDBJ databases">
        <title>A chromosome-level genome assembly of Lolium multiflorum.</title>
        <authorList>
            <person name="Chen Y."/>
            <person name="Copetti D."/>
            <person name="Kolliker R."/>
            <person name="Studer B."/>
        </authorList>
    </citation>
    <scope>NUCLEOTIDE SEQUENCE</scope>
    <source>
        <strain evidence="3">02402/16</strain>
        <tissue evidence="3">Leaf</tissue>
    </source>
</reference>
<protein>
    <recommendedName>
        <fullName evidence="2">Reverse transcriptase domain-containing protein</fullName>
    </recommendedName>
</protein>
<dbReference type="CDD" id="cd01650">
    <property type="entry name" value="RT_nLTR_like"/>
    <property type="match status" value="1"/>
</dbReference>
<dbReference type="SUPFAM" id="SSF56672">
    <property type="entry name" value="DNA/RNA polymerases"/>
    <property type="match status" value="1"/>
</dbReference>
<dbReference type="InterPro" id="IPR036691">
    <property type="entry name" value="Endo/exonu/phosph_ase_sf"/>
</dbReference>
<evidence type="ECO:0000313" key="4">
    <source>
        <dbReference type="Proteomes" id="UP001231189"/>
    </source>
</evidence>
<dbReference type="Pfam" id="PF03372">
    <property type="entry name" value="Exo_endo_phos"/>
    <property type="match status" value="1"/>
</dbReference>
<evidence type="ECO:0000256" key="1">
    <source>
        <dbReference type="SAM" id="MobiDB-lite"/>
    </source>
</evidence>
<proteinExistence type="predicted"/>
<evidence type="ECO:0000313" key="3">
    <source>
        <dbReference type="EMBL" id="KAK1608370.1"/>
    </source>
</evidence>
<dbReference type="Pfam" id="PF13966">
    <property type="entry name" value="zf-RVT"/>
    <property type="match status" value="1"/>
</dbReference>
<evidence type="ECO:0000259" key="2">
    <source>
        <dbReference type="PROSITE" id="PS50878"/>
    </source>
</evidence>
<sequence>MWNARGLNDPARRAAVRVSVEDSRASVVCVSESKLQVVTSFVIAECFGPRFDGFAYLPARGTAGGVIVAWKSQEVRVLRSRVDTFTVSVELATTSGSCWWLSAVYGPTVASLKPLFLDELRTLRAALVGPWAVAGDFNLILDAAEKSTPNLDRRAMGQFRRCINDLELKEAPLVGRRYTWSNARSSPTLVKLDRWFASLEWDELFPDAMLSASSSSVSDHCPILLSTAADTRVGKRFRFERFWLKLDGFSQIVKSLWDDGFDGEAPPSDPIQRLAFKLRQTSRGLQRWSQRQVGSVRDSILVANEVILQLDAAEDTRQLSGQEQWLRRSLKLRVLGLASLERSIARQRARVAGLKDGDASSQFFRILTSSRRQQNFISTLRVGDRVETELPRKLELATEFFMNLMGSAQPREFGIALDAVGLEALDLSSLEAQFSEAEVWDAIRAMPKCKSPGPDGFTWEFYQHCWQIVKSDVMAVIRTVWMGRDQGFEVLNEALITLLPKKIGAVELKDFRPISLVHSFARLLTKILARRLAPRMHELVDCNQTAFIRGRCIQDNFLLVKESAKLLHRKRIPAVLLKVDVAKAFDSISWPFLLSVLRHRAFGPRWIRWIALLLRSASTSVLVNGCAGSAFRNGRGLRQGDPISPLLFVIAMNVLSAMFRTAELSGVLSDLAAVGLRHRVSLYADDVVVFARPTVHELTAVWEVLTCFGASSGLLPNPGKSSAAPIRCSEEALAVVAATLPCPIGALPTTYLGLPLSLRRPKKSELQQVLDSLAARLPFWKARLLSREGRLVYVQAVMTASVVYQLLALDLDPWFLKAVDKLRRSFLWAGTDDARGGCCQVAWRLVCQPKSLGGLGLHNLHAMNVALRARRLWLQKTDTTKPWSGLDLQVGSESIALFNASVQVQIGSGASTLFWEDAWLDGLTAEVIAPDLVELVRPSIRRRRTVREGRQANAWASDISGVLSVDALVQYLRLWEAVQRVHLPVDSAAPDSFRWKWNGDGQFSARSAYRMLFHGTTGLPAAHLVWASFAPLKFKMHAWLALRRRCWTADRRLRRGLPTHTLCPLCDAADETLDHLSLHCVFTRRVWAGLISRLQLPDLLPSPEEGINDWWCRAAALFAKAERRRANSLIMLTLRSIWLERNARVFEDKRTDVLRILSLILDEWQSWLVCRARLRSCHLPPTTTSPSPPPAPSVVVTTAGSPVVATTAGTAAPAPVIYTPEQMSGVINDLVTAVQGIRLFLIGTQGPPPPPPVFSVPAPAPWVPPFTGVPLQPPPASAHPWTQWPPSSPASPSAAATGGVPIHQIRFPPSPSLLPAWLVASSPQPVYTTAGEPPIPTLPCAAPAGYACPHEARPDAHGHDGVTKPPPRYTKVDFATFDGSEDPLNWLNQCEQFFRGQRTLASDRTWLASYHLRGAAQMWYHSLEQDEGGMPPWDRFRELCLLRFGPRIRGSRLAELGCLPFTSTVQDFTDRFQALACHAPGVTGQQRAELFQLERRRLGLCFNCDEPYAPGHVCPRLFYLEMVDDGDADTVADIATETALDSAPATACVVSLHALAGIRNEQTMLLPWPTATAFAAGVAQHVPLSIGDEHFTITCAGIDLGFFDFILNVDFLRTLGPILWDFAALTMTFWRQGRSVRWTGIGGTAPTPQL</sequence>
<dbReference type="InterPro" id="IPR026960">
    <property type="entry name" value="RVT-Znf"/>
</dbReference>
<dbReference type="InterPro" id="IPR000477">
    <property type="entry name" value="RT_dom"/>
</dbReference>
<feature type="domain" description="Reverse transcriptase" evidence="2">
    <location>
        <begin position="480"/>
        <end position="756"/>
    </location>
</feature>
<dbReference type="Gene3D" id="3.60.10.10">
    <property type="entry name" value="Endonuclease/exonuclease/phosphatase"/>
    <property type="match status" value="1"/>
</dbReference>
<keyword evidence="4" id="KW-1185">Reference proteome</keyword>
<dbReference type="InterPro" id="IPR005135">
    <property type="entry name" value="Endo/exonuclease/phosphatase"/>
</dbReference>
<dbReference type="PROSITE" id="PS50878">
    <property type="entry name" value="RT_POL"/>
    <property type="match status" value="1"/>
</dbReference>
<dbReference type="InterPro" id="IPR005162">
    <property type="entry name" value="Retrotrans_gag_dom"/>
</dbReference>
<dbReference type="GO" id="GO:0003824">
    <property type="term" value="F:catalytic activity"/>
    <property type="evidence" value="ECO:0007669"/>
    <property type="project" value="InterPro"/>
</dbReference>
<dbReference type="PANTHER" id="PTHR33116:SF78">
    <property type="entry name" value="OS12G0587133 PROTEIN"/>
    <property type="match status" value="1"/>
</dbReference>
<dbReference type="Proteomes" id="UP001231189">
    <property type="component" value="Unassembled WGS sequence"/>
</dbReference>
<gene>
    <name evidence="3" type="ORF">QYE76_032043</name>
</gene>
<dbReference type="Pfam" id="PF03732">
    <property type="entry name" value="Retrotrans_gag"/>
    <property type="match status" value="1"/>
</dbReference>
<comment type="caution">
    <text evidence="3">The sequence shown here is derived from an EMBL/GenBank/DDBJ whole genome shotgun (WGS) entry which is preliminary data.</text>
</comment>
<organism evidence="3 4">
    <name type="scientific">Lolium multiflorum</name>
    <name type="common">Italian ryegrass</name>
    <name type="synonym">Lolium perenne subsp. multiflorum</name>
    <dbReference type="NCBI Taxonomy" id="4521"/>
    <lineage>
        <taxon>Eukaryota</taxon>
        <taxon>Viridiplantae</taxon>
        <taxon>Streptophyta</taxon>
        <taxon>Embryophyta</taxon>
        <taxon>Tracheophyta</taxon>
        <taxon>Spermatophyta</taxon>
        <taxon>Magnoliopsida</taxon>
        <taxon>Liliopsida</taxon>
        <taxon>Poales</taxon>
        <taxon>Poaceae</taxon>
        <taxon>BOP clade</taxon>
        <taxon>Pooideae</taxon>
        <taxon>Poodae</taxon>
        <taxon>Poeae</taxon>
        <taxon>Poeae Chloroplast Group 2 (Poeae type)</taxon>
        <taxon>Loliodinae</taxon>
        <taxon>Loliinae</taxon>
        <taxon>Lolium</taxon>
    </lineage>
</organism>
<feature type="region of interest" description="Disordered" evidence="1">
    <location>
        <begin position="1274"/>
        <end position="1297"/>
    </location>
</feature>
<dbReference type="EMBL" id="JAUUTY010000007">
    <property type="protein sequence ID" value="KAK1608370.1"/>
    <property type="molecule type" value="Genomic_DNA"/>
</dbReference>
<dbReference type="PANTHER" id="PTHR33116">
    <property type="entry name" value="REVERSE TRANSCRIPTASE ZINC-BINDING DOMAIN-CONTAINING PROTEIN-RELATED-RELATED"/>
    <property type="match status" value="1"/>
</dbReference>
<name>A0AAD8QSQ9_LOLMU</name>